<dbReference type="InterPro" id="IPR051013">
    <property type="entry name" value="MBL_superfamily_lactonases"/>
</dbReference>
<dbReference type="InterPro" id="IPR001279">
    <property type="entry name" value="Metallo-B-lactamas"/>
</dbReference>
<dbReference type="Proteomes" id="UP000824230">
    <property type="component" value="Unassembled WGS sequence"/>
</dbReference>
<keyword evidence="3" id="KW-0479">Metal-binding</keyword>
<evidence type="ECO:0000256" key="4">
    <source>
        <dbReference type="ARBA" id="ARBA00022801"/>
    </source>
</evidence>
<evidence type="ECO:0000256" key="2">
    <source>
        <dbReference type="ARBA" id="ARBA00007749"/>
    </source>
</evidence>
<evidence type="ECO:0000313" key="7">
    <source>
        <dbReference type="EMBL" id="HIX36521.1"/>
    </source>
</evidence>
<dbReference type="GO" id="GO:0016787">
    <property type="term" value="F:hydrolase activity"/>
    <property type="evidence" value="ECO:0007669"/>
    <property type="project" value="UniProtKB-KW"/>
</dbReference>
<name>A0A9D1VK57_9FIRM</name>
<comment type="caution">
    <text evidence="7">The sequence shown here is derived from an EMBL/GenBank/DDBJ whole genome shotgun (WGS) entry which is preliminary data.</text>
</comment>
<dbReference type="PANTHER" id="PTHR42978">
    <property type="entry name" value="QUORUM-QUENCHING LACTONASE YTNP-RELATED-RELATED"/>
    <property type="match status" value="1"/>
</dbReference>
<dbReference type="Gene3D" id="3.60.15.10">
    <property type="entry name" value="Ribonuclease Z/Hydroxyacylglutathione hydrolase-like"/>
    <property type="match status" value="1"/>
</dbReference>
<organism evidence="7 8">
    <name type="scientific">Candidatus Blautia pullistercoris</name>
    <dbReference type="NCBI Taxonomy" id="2838499"/>
    <lineage>
        <taxon>Bacteria</taxon>
        <taxon>Bacillati</taxon>
        <taxon>Bacillota</taxon>
        <taxon>Clostridia</taxon>
        <taxon>Lachnospirales</taxon>
        <taxon>Lachnospiraceae</taxon>
        <taxon>Blautia</taxon>
    </lineage>
</organism>
<dbReference type="Pfam" id="PF00753">
    <property type="entry name" value="Lactamase_B"/>
    <property type="match status" value="1"/>
</dbReference>
<feature type="domain" description="Metallo-beta-lactamase" evidence="6">
    <location>
        <begin position="44"/>
        <end position="133"/>
    </location>
</feature>
<comment type="similarity">
    <text evidence="2">Belongs to the metallo-beta-lactamase superfamily.</text>
</comment>
<dbReference type="InterPro" id="IPR036866">
    <property type="entry name" value="RibonucZ/Hydroxyglut_hydro"/>
</dbReference>
<reference evidence="7" key="2">
    <citation type="submission" date="2021-04" db="EMBL/GenBank/DDBJ databases">
        <authorList>
            <person name="Gilroy R."/>
        </authorList>
    </citation>
    <scope>NUCLEOTIDE SEQUENCE</scope>
    <source>
        <strain evidence="7">ChiHjej12B11-1927</strain>
    </source>
</reference>
<sequence>MSNYGIRFSILDLGIMKSDVNLVAPGTVKATRSNPEAKTYMIDVPIDSILIDVPGYGRILYDLGCDPKGMSEHWPESIKEINPYYQKPEQTLEYQLGLLGLKPEDIRTVILSHMHVDHAGYLYLFPHAEVIVQEKEFTAALTYAFEQLDQNGHTLYMRRDITAPVDKYTLIDGDYMVCPGVRCISLPGHSAGMMGLQVELDHGGTYLFAHERETGGKVILSHDMEQWSKMKHAPEYYD</sequence>
<accession>A0A9D1VK57</accession>
<gene>
    <name evidence="7" type="ORF">H9738_01420</name>
</gene>
<proteinExistence type="inferred from homology"/>
<keyword evidence="4" id="KW-0378">Hydrolase</keyword>
<evidence type="ECO:0000259" key="6">
    <source>
        <dbReference type="Pfam" id="PF00753"/>
    </source>
</evidence>
<comment type="cofactor">
    <cofactor evidence="1">
        <name>Zn(2+)</name>
        <dbReference type="ChEBI" id="CHEBI:29105"/>
    </cofactor>
</comment>
<evidence type="ECO:0000256" key="3">
    <source>
        <dbReference type="ARBA" id="ARBA00022723"/>
    </source>
</evidence>
<evidence type="ECO:0000313" key="8">
    <source>
        <dbReference type="Proteomes" id="UP000824230"/>
    </source>
</evidence>
<evidence type="ECO:0000256" key="5">
    <source>
        <dbReference type="ARBA" id="ARBA00022833"/>
    </source>
</evidence>
<keyword evidence="5" id="KW-0862">Zinc</keyword>
<dbReference type="CDD" id="cd07729">
    <property type="entry name" value="AHL_lactonase_MBL-fold"/>
    <property type="match status" value="1"/>
</dbReference>
<dbReference type="PANTHER" id="PTHR42978:SF2">
    <property type="entry name" value="102 KBASES UNSTABLE REGION: FROM 1 TO 119443"/>
    <property type="match status" value="1"/>
</dbReference>
<dbReference type="EMBL" id="DXFG01000030">
    <property type="protein sequence ID" value="HIX36521.1"/>
    <property type="molecule type" value="Genomic_DNA"/>
</dbReference>
<protein>
    <submittedName>
        <fullName evidence="7">N-acyl homoserine lactonase family protein</fullName>
    </submittedName>
</protein>
<dbReference type="GO" id="GO:0046872">
    <property type="term" value="F:metal ion binding"/>
    <property type="evidence" value="ECO:0007669"/>
    <property type="project" value="UniProtKB-KW"/>
</dbReference>
<dbReference type="SUPFAM" id="SSF56281">
    <property type="entry name" value="Metallo-hydrolase/oxidoreductase"/>
    <property type="match status" value="1"/>
</dbReference>
<dbReference type="AlphaFoldDB" id="A0A9D1VK57"/>
<reference evidence="7" key="1">
    <citation type="journal article" date="2021" name="PeerJ">
        <title>Extensive microbial diversity within the chicken gut microbiome revealed by metagenomics and culture.</title>
        <authorList>
            <person name="Gilroy R."/>
            <person name="Ravi A."/>
            <person name="Getino M."/>
            <person name="Pursley I."/>
            <person name="Horton D.L."/>
            <person name="Alikhan N.F."/>
            <person name="Baker D."/>
            <person name="Gharbi K."/>
            <person name="Hall N."/>
            <person name="Watson M."/>
            <person name="Adriaenssens E.M."/>
            <person name="Foster-Nyarko E."/>
            <person name="Jarju S."/>
            <person name="Secka A."/>
            <person name="Antonio M."/>
            <person name="Oren A."/>
            <person name="Chaudhuri R.R."/>
            <person name="La Ragione R."/>
            <person name="Hildebrand F."/>
            <person name="Pallen M.J."/>
        </authorList>
    </citation>
    <scope>NUCLEOTIDE SEQUENCE</scope>
    <source>
        <strain evidence="7">ChiHjej12B11-1927</strain>
    </source>
</reference>
<evidence type="ECO:0000256" key="1">
    <source>
        <dbReference type="ARBA" id="ARBA00001947"/>
    </source>
</evidence>